<keyword evidence="3" id="KW-1185">Reference proteome</keyword>
<comment type="caution">
    <text evidence="2">The sequence shown here is derived from an EMBL/GenBank/DDBJ whole genome shotgun (WGS) entry which is preliminary data.</text>
</comment>
<reference evidence="2" key="1">
    <citation type="submission" date="2021-01" db="EMBL/GenBank/DDBJ databases">
        <title>Fulvivirga kasyanovii gen. nov., sp nov., a novel member of the phylum Bacteroidetes isolated from seawater in a mussel farm.</title>
        <authorList>
            <person name="Zhao L.-H."/>
            <person name="Wang Z.-J."/>
        </authorList>
    </citation>
    <scope>NUCLEOTIDE SEQUENCE</scope>
    <source>
        <strain evidence="2">2943</strain>
    </source>
</reference>
<dbReference type="GO" id="GO:0016787">
    <property type="term" value="F:hydrolase activity"/>
    <property type="evidence" value="ECO:0007669"/>
    <property type="project" value="UniProtKB-KW"/>
</dbReference>
<dbReference type="Gene3D" id="1.20.120.450">
    <property type="entry name" value="dinb family like domain"/>
    <property type="match status" value="1"/>
</dbReference>
<dbReference type="NCBIfam" id="NF009807">
    <property type="entry name" value="PRK13291.1"/>
    <property type="match status" value="1"/>
</dbReference>
<dbReference type="AlphaFoldDB" id="A0A937FCC2"/>
<dbReference type="SUPFAM" id="SSF109854">
    <property type="entry name" value="DinB/YfiT-like putative metalloenzymes"/>
    <property type="match status" value="1"/>
</dbReference>
<keyword evidence="2" id="KW-0378">Hydrolase</keyword>
<dbReference type="EMBL" id="JAESIY010000030">
    <property type="protein sequence ID" value="MBL3659092.1"/>
    <property type="molecule type" value="Genomic_DNA"/>
</dbReference>
<evidence type="ECO:0000313" key="2">
    <source>
        <dbReference type="EMBL" id="MBL3659092.1"/>
    </source>
</evidence>
<protein>
    <submittedName>
        <fullName evidence="2">Metal-dependent hydrolase</fullName>
    </submittedName>
</protein>
<dbReference type="InterPro" id="IPR034660">
    <property type="entry name" value="DinB/YfiT-like"/>
</dbReference>
<dbReference type="Proteomes" id="UP000659388">
    <property type="component" value="Unassembled WGS sequence"/>
</dbReference>
<sequence>MNIEQLKFPIGKYILNKSPDKEQLSWKYRPDGWTIKQLVHHCSDSHMNALIRFKLALTEDTPTIRPYFEDRWAELSDSLNDDISDSLLILRGLHNKWALLLKNLTSEELALAFNHPEHGKSFKLAETIGNYAWHSNHHLAQIKQALNFKGEYH</sequence>
<dbReference type="Pfam" id="PF12867">
    <property type="entry name" value="DinB_2"/>
    <property type="match status" value="1"/>
</dbReference>
<evidence type="ECO:0000259" key="1">
    <source>
        <dbReference type="Pfam" id="PF12867"/>
    </source>
</evidence>
<feature type="domain" description="DinB-like" evidence="1">
    <location>
        <begin position="20"/>
        <end position="142"/>
    </location>
</feature>
<gene>
    <name evidence="2" type="ORF">JL102_23300</name>
</gene>
<dbReference type="RefSeq" id="WP_202246885.1">
    <property type="nucleotide sequence ID" value="NZ_JAESIY010000030.1"/>
</dbReference>
<name>A0A937FCC2_9BACT</name>
<organism evidence="2 3">
    <name type="scientific">Fulvivirga sediminis</name>
    <dbReference type="NCBI Taxonomy" id="2803949"/>
    <lineage>
        <taxon>Bacteria</taxon>
        <taxon>Pseudomonadati</taxon>
        <taxon>Bacteroidota</taxon>
        <taxon>Cytophagia</taxon>
        <taxon>Cytophagales</taxon>
        <taxon>Fulvivirgaceae</taxon>
        <taxon>Fulvivirga</taxon>
    </lineage>
</organism>
<evidence type="ECO:0000313" key="3">
    <source>
        <dbReference type="Proteomes" id="UP000659388"/>
    </source>
</evidence>
<proteinExistence type="predicted"/>
<accession>A0A937FCC2</accession>
<dbReference type="InterPro" id="IPR024775">
    <property type="entry name" value="DinB-like"/>
</dbReference>